<gene>
    <name evidence="3" type="ORF">CW354_07735</name>
</gene>
<evidence type="ECO:0000259" key="2">
    <source>
        <dbReference type="SMART" id="SM00867"/>
    </source>
</evidence>
<accession>A0A2S7K8J2</accession>
<dbReference type="OrthoDB" id="9811006at2"/>
<dbReference type="SUPFAM" id="SSF101874">
    <property type="entry name" value="YceI-like"/>
    <property type="match status" value="1"/>
</dbReference>
<dbReference type="PANTHER" id="PTHR34406">
    <property type="entry name" value="PROTEIN YCEI"/>
    <property type="match status" value="1"/>
</dbReference>
<evidence type="ECO:0000313" key="4">
    <source>
        <dbReference type="Proteomes" id="UP000239504"/>
    </source>
</evidence>
<feature type="chain" id="PRO_5015698062" evidence="1">
    <location>
        <begin position="20"/>
        <end position="231"/>
    </location>
</feature>
<dbReference type="InterPro" id="IPR036761">
    <property type="entry name" value="TTHA0802/YceI-like_sf"/>
</dbReference>
<dbReference type="AlphaFoldDB" id="A0A2S7K8J2"/>
<comment type="caution">
    <text evidence="3">The sequence shown here is derived from an EMBL/GenBank/DDBJ whole genome shotgun (WGS) entry which is preliminary data.</text>
</comment>
<organism evidence="3 4">
    <name type="scientific">Hyphococcus luteus</name>
    <dbReference type="NCBI Taxonomy" id="2058213"/>
    <lineage>
        <taxon>Bacteria</taxon>
        <taxon>Pseudomonadati</taxon>
        <taxon>Pseudomonadota</taxon>
        <taxon>Alphaproteobacteria</taxon>
        <taxon>Parvularculales</taxon>
        <taxon>Parvularculaceae</taxon>
        <taxon>Hyphococcus</taxon>
    </lineage>
</organism>
<keyword evidence="4" id="KW-1185">Reference proteome</keyword>
<sequence length="231" mass="24232">MRYLMGLSLLSLAACGGPADDTAPAKQAADAPSASEAPAQAITAPAGEYRLDKSHANLVFRVDHLGFSHYTGIFADYDATLQFDPAAPENMSVEAVIMAPSLTVPAPPEGFHATLLGPDWFDADEYPQITFRSTKVTQTGPRKATVEGELTMLGVTAPVSMEAEFIGGYAGYPPYDPNARIGFSAHGILSRSDFGFTQGLPPEGSTMGVGDAVSFQIDAEFTGPPTPAEGE</sequence>
<keyword evidence="1" id="KW-0732">Signal</keyword>
<evidence type="ECO:0000256" key="1">
    <source>
        <dbReference type="SAM" id="SignalP"/>
    </source>
</evidence>
<name>A0A2S7K8J2_9PROT</name>
<proteinExistence type="predicted"/>
<dbReference type="PROSITE" id="PS51257">
    <property type="entry name" value="PROKAR_LIPOPROTEIN"/>
    <property type="match status" value="1"/>
</dbReference>
<feature type="signal peptide" evidence="1">
    <location>
        <begin position="1"/>
        <end position="19"/>
    </location>
</feature>
<protein>
    <submittedName>
        <fullName evidence="3">Polyisoprenoid-binding protein</fullName>
    </submittedName>
</protein>
<dbReference type="SMART" id="SM00867">
    <property type="entry name" value="YceI"/>
    <property type="match status" value="1"/>
</dbReference>
<feature type="domain" description="Lipid/polyisoprenoid-binding YceI-like" evidence="2">
    <location>
        <begin position="48"/>
        <end position="222"/>
    </location>
</feature>
<evidence type="ECO:0000313" key="3">
    <source>
        <dbReference type="EMBL" id="PQA88816.1"/>
    </source>
</evidence>
<dbReference type="Proteomes" id="UP000239504">
    <property type="component" value="Unassembled WGS sequence"/>
</dbReference>
<reference evidence="3 4" key="1">
    <citation type="submission" date="2017-12" db="EMBL/GenBank/DDBJ databases">
        <authorList>
            <person name="Hurst M.R.H."/>
        </authorList>
    </citation>
    <scope>NUCLEOTIDE SEQUENCE [LARGE SCALE GENOMIC DNA]</scope>
    <source>
        <strain evidence="3 4">SY-3-19</strain>
    </source>
</reference>
<dbReference type="Pfam" id="PF04264">
    <property type="entry name" value="YceI"/>
    <property type="match status" value="1"/>
</dbReference>
<dbReference type="PANTHER" id="PTHR34406:SF1">
    <property type="entry name" value="PROTEIN YCEI"/>
    <property type="match status" value="1"/>
</dbReference>
<dbReference type="EMBL" id="PJCH01000005">
    <property type="protein sequence ID" value="PQA88816.1"/>
    <property type="molecule type" value="Genomic_DNA"/>
</dbReference>
<dbReference type="Gene3D" id="2.40.128.110">
    <property type="entry name" value="Lipid/polyisoprenoid-binding, YceI-like"/>
    <property type="match status" value="1"/>
</dbReference>
<dbReference type="InterPro" id="IPR007372">
    <property type="entry name" value="Lipid/polyisoprenoid-bd_YceI"/>
</dbReference>